<evidence type="ECO:0000256" key="1">
    <source>
        <dbReference type="SAM" id="MobiDB-lite"/>
    </source>
</evidence>
<dbReference type="OrthoDB" id="10597726at2759"/>
<proteinExistence type="predicted"/>
<evidence type="ECO:0000313" key="2">
    <source>
        <dbReference type="EMBL" id="KAG8630225.1"/>
    </source>
</evidence>
<protein>
    <submittedName>
        <fullName evidence="2">Uncharacterized protein</fullName>
    </submittedName>
</protein>
<organism evidence="2 3">
    <name type="scientific">Elsinoe batatas</name>
    <dbReference type="NCBI Taxonomy" id="2601811"/>
    <lineage>
        <taxon>Eukaryota</taxon>
        <taxon>Fungi</taxon>
        <taxon>Dikarya</taxon>
        <taxon>Ascomycota</taxon>
        <taxon>Pezizomycotina</taxon>
        <taxon>Dothideomycetes</taxon>
        <taxon>Dothideomycetidae</taxon>
        <taxon>Myriangiales</taxon>
        <taxon>Elsinoaceae</taxon>
        <taxon>Elsinoe</taxon>
    </lineage>
</organism>
<name>A0A8K0PFE7_9PEZI</name>
<gene>
    <name evidence="2" type="ORF">KVT40_001844</name>
</gene>
<reference evidence="2" key="1">
    <citation type="submission" date="2021-07" db="EMBL/GenBank/DDBJ databases">
        <title>Elsinoe batatas strain:CRI-CJ2 Genome sequencing and assembly.</title>
        <authorList>
            <person name="Huang L."/>
        </authorList>
    </citation>
    <scope>NUCLEOTIDE SEQUENCE</scope>
    <source>
        <strain evidence="2">CRI-CJ2</strain>
    </source>
</reference>
<dbReference type="EMBL" id="JAESVG020000002">
    <property type="protein sequence ID" value="KAG8630225.1"/>
    <property type="molecule type" value="Genomic_DNA"/>
</dbReference>
<comment type="caution">
    <text evidence="2">The sequence shown here is derived from an EMBL/GenBank/DDBJ whole genome shotgun (WGS) entry which is preliminary data.</text>
</comment>
<feature type="region of interest" description="Disordered" evidence="1">
    <location>
        <begin position="93"/>
        <end position="126"/>
    </location>
</feature>
<dbReference type="AlphaFoldDB" id="A0A8K0PFE7"/>
<feature type="compositionally biased region" description="Polar residues" evidence="1">
    <location>
        <begin position="17"/>
        <end position="33"/>
    </location>
</feature>
<sequence length="147" mass="16427">MGSRLRGLKIPKPCSSMVLSDQGLTTHQHSLDGNDSDDPQRKPRQKWLRITSAGKEYNPHKLKQPSPSTPTPTMRSAGDFTLQVPIGRANRHIKLLPKNPPATRRGSQSLSHRRPSPVSVIESSNFNPSGAQLQRIWQLPPARRNYP</sequence>
<accession>A0A8K0PFE7</accession>
<dbReference type="Proteomes" id="UP000809789">
    <property type="component" value="Unassembled WGS sequence"/>
</dbReference>
<feature type="region of interest" description="Disordered" evidence="1">
    <location>
        <begin position="1"/>
        <end position="78"/>
    </location>
</feature>
<keyword evidence="3" id="KW-1185">Reference proteome</keyword>
<evidence type="ECO:0000313" key="3">
    <source>
        <dbReference type="Proteomes" id="UP000809789"/>
    </source>
</evidence>